<name>A0A9P7J302_9AGAM</name>
<dbReference type="GO" id="GO:0006310">
    <property type="term" value="P:DNA recombination"/>
    <property type="evidence" value="ECO:0007669"/>
    <property type="project" value="UniProtKB-KW"/>
</dbReference>
<dbReference type="Proteomes" id="UP000719766">
    <property type="component" value="Unassembled WGS sequence"/>
</dbReference>
<dbReference type="RefSeq" id="XP_041164495.1">
    <property type="nucleotide sequence ID" value="XM_041299699.1"/>
</dbReference>
<protein>
    <submittedName>
        <fullName evidence="2">Uncharacterized protein</fullName>
    </submittedName>
</protein>
<dbReference type="AlphaFoldDB" id="A0A9P7J302"/>
<reference evidence="2" key="1">
    <citation type="journal article" date="2020" name="New Phytol.">
        <title>Comparative genomics reveals dynamic genome evolution in host specialist ectomycorrhizal fungi.</title>
        <authorList>
            <person name="Lofgren L.A."/>
            <person name="Nguyen N.H."/>
            <person name="Vilgalys R."/>
            <person name="Ruytinx J."/>
            <person name="Liao H.L."/>
            <person name="Branco S."/>
            <person name="Kuo A."/>
            <person name="LaButti K."/>
            <person name="Lipzen A."/>
            <person name="Andreopoulos W."/>
            <person name="Pangilinan J."/>
            <person name="Riley R."/>
            <person name="Hundley H."/>
            <person name="Na H."/>
            <person name="Barry K."/>
            <person name="Grigoriev I.V."/>
            <person name="Stajich J.E."/>
            <person name="Kennedy P.G."/>
        </authorList>
    </citation>
    <scope>NUCLEOTIDE SEQUENCE</scope>
    <source>
        <strain evidence="2">S12</strain>
    </source>
</reference>
<dbReference type="GO" id="GO:0015074">
    <property type="term" value="P:DNA integration"/>
    <property type="evidence" value="ECO:0007669"/>
    <property type="project" value="InterPro"/>
</dbReference>
<comment type="caution">
    <text evidence="2">The sequence shown here is derived from an EMBL/GenBank/DDBJ whole genome shotgun (WGS) entry which is preliminary data.</text>
</comment>
<dbReference type="InterPro" id="IPR011010">
    <property type="entry name" value="DNA_brk_join_enz"/>
</dbReference>
<proteinExistence type="predicted"/>
<dbReference type="InterPro" id="IPR013762">
    <property type="entry name" value="Integrase-like_cat_sf"/>
</dbReference>
<gene>
    <name evidence="2" type="ORF">HD556DRAFT_1304768</name>
</gene>
<evidence type="ECO:0000313" key="3">
    <source>
        <dbReference type="Proteomes" id="UP000719766"/>
    </source>
</evidence>
<dbReference type="GeneID" id="64593463"/>
<dbReference type="EMBL" id="JABBWE010000008">
    <property type="protein sequence ID" value="KAG1800753.1"/>
    <property type="molecule type" value="Genomic_DNA"/>
</dbReference>
<keyword evidence="1" id="KW-0233">DNA recombination</keyword>
<evidence type="ECO:0000256" key="1">
    <source>
        <dbReference type="ARBA" id="ARBA00023172"/>
    </source>
</evidence>
<dbReference type="OrthoDB" id="3163890at2759"/>
<dbReference type="SUPFAM" id="SSF56349">
    <property type="entry name" value="DNA breaking-rejoining enzymes"/>
    <property type="match status" value="1"/>
</dbReference>
<dbReference type="Gene3D" id="1.10.443.10">
    <property type="entry name" value="Intergrase catalytic core"/>
    <property type="match status" value="1"/>
</dbReference>
<dbReference type="GO" id="GO:0003677">
    <property type="term" value="F:DNA binding"/>
    <property type="evidence" value="ECO:0007669"/>
    <property type="project" value="InterPro"/>
</dbReference>
<accession>A0A9P7J302</accession>
<organism evidence="2 3">
    <name type="scientific">Suillus plorans</name>
    <dbReference type="NCBI Taxonomy" id="116603"/>
    <lineage>
        <taxon>Eukaryota</taxon>
        <taxon>Fungi</taxon>
        <taxon>Dikarya</taxon>
        <taxon>Basidiomycota</taxon>
        <taxon>Agaricomycotina</taxon>
        <taxon>Agaricomycetes</taxon>
        <taxon>Agaricomycetidae</taxon>
        <taxon>Boletales</taxon>
        <taxon>Suillineae</taxon>
        <taxon>Suillaceae</taxon>
        <taxon>Suillus</taxon>
    </lineage>
</organism>
<evidence type="ECO:0000313" key="2">
    <source>
        <dbReference type="EMBL" id="KAG1800753.1"/>
    </source>
</evidence>
<sequence length="315" mass="35836">MQLARPTVHRVLKPAAYTTSLIAEVFLYCYYNGMEASSEDDAKRQQLLMSESGWTLKRLYDNDVSELADYAAGIARSSITDRTRDGHARLILCSTSSETPNEAQPLSHAKHLMTSVPSLPTNVVRKTRDTRAKGAVTKILASDSTHTLEERRWGVVRYTAYLFAWLMLLRIEEVVTLEFTSVEIIPGERAYIEIWLKTQKSAQTGVLHVWRLWANDADARLCPVQALVHLASLYGAHSPLKGPLLLRIGKLGDVLHDQPALYGTHSFRRGGCQHHIRNYGFDVEALTMFQYFYSPNDNHKHMVEYDQNDKKRVKF</sequence>
<keyword evidence="3" id="KW-1185">Reference proteome</keyword>